<sequence>MKAADVRAALRGRFIAPEWALFFEVGDQTGSNQSRWADAVSMNMYPSRGLEIHGFEIKVSRSDWLSELKNPAKSAPVQRYCDRWWIICPDGIIKPGELPPTWGHYEVKPGGAIRQVVAAPKLAAEPVTKGFMAAMLRRAGAVDQDVVGTLVRAAVEEQRASDRMNIQREVDGRTSEAKLAIEQLQKIAEIAGVEYRTWMDTEEIGRAVAYVIKTGVLNTYAGITHLRNLADKFAKDCDAAMSGTEPKAMATPARVRRTRGAP</sequence>
<name>A0AAU6W1Q9_9VIRU</name>
<gene>
    <name evidence="1" type="ORF">Touem01_00087</name>
</gene>
<accession>A0AAU6W1Q9</accession>
<reference evidence="1" key="1">
    <citation type="journal article" date="2024" name="J. Gen. Virol.">
        <title>Novel phages of Pseudomonas syringae unveil numerous potential auxiliary metabolic genes.</title>
        <authorList>
            <person name="Feltin C."/>
            <person name="Garneau J.R."/>
            <person name="Morris C.E."/>
            <person name="Berard A."/>
            <person name="Torres-Barcelo C."/>
        </authorList>
    </citation>
    <scope>NUCLEOTIDE SEQUENCE</scope>
</reference>
<organism evidence="1">
    <name type="scientific">Pseudomonas phage Touem01</name>
    <dbReference type="NCBI Taxonomy" id="3138548"/>
    <lineage>
        <taxon>Viruses</taxon>
    </lineage>
</organism>
<proteinExistence type="predicted"/>
<protein>
    <submittedName>
        <fullName evidence="1">Uncharacterized protein</fullName>
    </submittedName>
</protein>
<dbReference type="EMBL" id="PP179325">
    <property type="protein sequence ID" value="XAI70616.1"/>
    <property type="molecule type" value="Genomic_DNA"/>
</dbReference>
<evidence type="ECO:0000313" key="1">
    <source>
        <dbReference type="EMBL" id="XAI70616.1"/>
    </source>
</evidence>